<accession>A0A7Y0XD43</accession>
<reference evidence="2 3" key="1">
    <citation type="submission" date="2020-04" db="EMBL/GenBank/DDBJ databases">
        <title>Whole-genome sequencing of Vibrio spp. from China reveals different genetic environments of blaCTX-M-14 among diverse lineages.</title>
        <authorList>
            <person name="Zheng Z."/>
            <person name="Ye L."/>
            <person name="Chen S."/>
        </authorList>
    </citation>
    <scope>NUCLEOTIDE SEQUENCE [LARGE SCALE GENOMIC DNA]</scope>
    <source>
        <strain evidence="2 3">Vb0551</strain>
    </source>
</reference>
<evidence type="ECO:0000259" key="1">
    <source>
        <dbReference type="Pfam" id="PF00549"/>
    </source>
</evidence>
<sequence>DPALRNQRIIKEADDAAAAVILVDVVLGFGSHENPAAVTLEGIHEAQKRLKAQGREVIFVAYVLGTDNDPQYKQAQVQQ</sequence>
<dbReference type="InterPro" id="IPR016102">
    <property type="entry name" value="Succinyl-CoA_synth-like"/>
</dbReference>
<protein>
    <submittedName>
        <fullName evidence="2">FdrA family protein</fullName>
    </submittedName>
</protein>
<proteinExistence type="predicted"/>
<evidence type="ECO:0000313" key="2">
    <source>
        <dbReference type="EMBL" id="NMU84486.1"/>
    </source>
</evidence>
<dbReference type="Proteomes" id="UP000518904">
    <property type="component" value="Unassembled WGS sequence"/>
</dbReference>
<organism evidence="2 3">
    <name type="scientific">Vibrio parahaemolyticus</name>
    <dbReference type="NCBI Taxonomy" id="670"/>
    <lineage>
        <taxon>Bacteria</taxon>
        <taxon>Pseudomonadati</taxon>
        <taxon>Pseudomonadota</taxon>
        <taxon>Gammaproteobacteria</taxon>
        <taxon>Vibrionales</taxon>
        <taxon>Vibrionaceae</taxon>
        <taxon>Vibrio</taxon>
    </lineage>
</organism>
<dbReference type="InterPro" id="IPR005811">
    <property type="entry name" value="SUCC_ACL_C"/>
</dbReference>
<dbReference type="Gene3D" id="3.40.50.261">
    <property type="entry name" value="Succinyl-CoA synthetase domains"/>
    <property type="match status" value="1"/>
</dbReference>
<dbReference type="Pfam" id="PF00549">
    <property type="entry name" value="Ligase_CoA"/>
    <property type="match status" value="1"/>
</dbReference>
<dbReference type="GO" id="GO:0003824">
    <property type="term" value="F:catalytic activity"/>
    <property type="evidence" value="ECO:0007669"/>
    <property type="project" value="InterPro"/>
</dbReference>
<feature type="non-terminal residue" evidence="2">
    <location>
        <position position="79"/>
    </location>
</feature>
<feature type="domain" description="ATP-citrate synthase/succinyl-CoA ligase C-terminal" evidence="1">
    <location>
        <begin position="2"/>
        <end position="77"/>
    </location>
</feature>
<dbReference type="EMBL" id="JABCLB010001790">
    <property type="protein sequence ID" value="NMU84486.1"/>
    <property type="molecule type" value="Genomic_DNA"/>
</dbReference>
<comment type="caution">
    <text evidence="2">The sequence shown here is derived from an EMBL/GenBank/DDBJ whole genome shotgun (WGS) entry which is preliminary data.</text>
</comment>
<name>A0A7Y0XD43_VIBPH</name>
<dbReference type="AlphaFoldDB" id="A0A7Y0XD43"/>
<gene>
    <name evidence="2" type="ORF">HKB16_16570</name>
</gene>
<evidence type="ECO:0000313" key="3">
    <source>
        <dbReference type="Proteomes" id="UP000518904"/>
    </source>
</evidence>
<feature type="non-terminal residue" evidence="2">
    <location>
        <position position="1"/>
    </location>
</feature>